<dbReference type="PROSITE" id="PS00107">
    <property type="entry name" value="PROTEIN_KINASE_ATP"/>
    <property type="match status" value="1"/>
</dbReference>
<name>A0A022Q8N6_ERYGU</name>
<dbReference type="FunFam" id="1.10.510.10:FF:000359">
    <property type="entry name" value="Mitogen-activated protein kinase 1, putative, expressed"/>
    <property type="match status" value="1"/>
</dbReference>
<comment type="similarity">
    <text evidence="1">Belongs to the protein kinase superfamily. STE Ser/Thr protein kinase family. MAP kinase kinase kinase subfamily.</text>
</comment>
<dbReference type="SMART" id="SM00220">
    <property type="entry name" value="S_TKc"/>
    <property type="match status" value="1"/>
</dbReference>
<evidence type="ECO:0000259" key="12">
    <source>
        <dbReference type="PROSITE" id="PS50011"/>
    </source>
</evidence>
<keyword evidence="6" id="KW-0418">Kinase</keyword>
<keyword evidence="7 10" id="KW-0067">ATP-binding</keyword>
<dbReference type="InterPro" id="IPR050538">
    <property type="entry name" value="MAP_kinase_kinase_kinase"/>
</dbReference>
<dbReference type="PROSITE" id="PS00108">
    <property type="entry name" value="PROTEIN_KINASE_ST"/>
    <property type="match status" value="1"/>
</dbReference>
<dbReference type="GO" id="GO:0004709">
    <property type="term" value="F:MAP kinase kinase kinase activity"/>
    <property type="evidence" value="ECO:0000318"/>
    <property type="project" value="GO_Central"/>
</dbReference>
<evidence type="ECO:0000256" key="10">
    <source>
        <dbReference type="PROSITE-ProRule" id="PRU10141"/>
    </source>
</evidence>
<feature type="compositionally biased region" description="Low complexity" evidence="11">
    <location>
        <begin position="52"/>
        <end position="66"/>
    </location>
</feature>
<dbReference type="InterPro" id="IPR001245">
    <property type="entry name" value="Ser-Thr/Tyr_kinase_cat_dom"/>
</dbReference>
<dbReference type="PRINTS" id="PR00109">
    <property type="entry name" value="TYRKINASE"/>
</dbReference>
<dbReference type="InterPro" id="IPR011009">
    <property type="entry name" value="Kinase-like_dom_sf"/>
</dbReference>
<feature type="binding site" evidence="10">
    <location>
        <position position="348"/>
    </location>
    <ligand>
        <name>ATP</name>
        <dbReference type="ChEBI" id="CHEBI:30616"/>
    </ligand>
</feature>
<keyword evidence="14" id="KW-1185">Reference proteome</keyword>
<dbReference type="EMBL" id="KI632191">
    <property type="protein sequence ID" value="EYU22905.1"/>
    <property type="molecule type" value="Genomic_DNA"/>
</dbReference>
<evidence type="ECO:0000256" key="4">
    <source>
        <dbReference type="ARBA" id="ARBA00022679"/>
    </source>
</evidence>
<keyword evidence="5 10" id="KW-0547">Nucleotide-binding</keyword>
<dbReference type="PANTHER" id="PTHR48016">
    <property type="entry name" value="MAP KINASE KINASE KINASE SSK2-RELATED-RELATED"/>
    <property type="match status" value="1"/>
</dbReference>
<evidence type="ECO:0000313" key="14">
    <source>
        <dbReference type="Proteomes" id="UP000030748"/>
    </source>
</evidence>
<evidence type="ECO:0000256" key="11">
    <source>
        <dbReference type="SAM" id="MobiDB-lite"/>
    </source>
</evidence>
<dbReference type="STRING" id="4155.A0A022Q8N6"/>
<evidence type="ECO:0000256" key="5">
    <source>
        <dbReference type="ARBA" id="ARBA00022741"/>
    </source>
</evidence>
<feature type="region of interest" description="Disordered" evidence="11">
    <location>
        <begin position="254"/>
        <end position="308"/>
    </location>
</feature>
<dbReference type="PANTHER" id="PTHR48016:SF29">
    <property type="entry name" value="MITOGEN-ACTIVATED PROTEIN KINASE KINASE KINASE 1-RELATED"/>
    <property type="match status" value="1"/>
</dbReference>
<feature type="region of interest" description="Disordered" evidence="11">
    <location>
        <begin position="1"/>
        <end position="77"/>
    </location>
</feature>
<keyword evidence="4" id="KW-0808">Transferase</keyword>
<evidence type="ECO:0000256" key="6">
    <source>
        <dbReference type="ARBA" id="ARBA00022777"/>
    </source>
</evidence>
<dbReference type="Proteomes" id="UP000030748">
    <property type="component" value="Unassembled WGS sequence"/>
</dbReference>
<accession>A0A022Q8N6</accession>
<dbReference type="GO" id="GO:1902065">
    <property type="term" value="P:response to L-glutamate"/>
    <property type="evidence" value="ECO:0007669"/>
    <property type="project" value="UniProtKB-ARBA"/>
</dbReference>
<dbReference type="InterPro" id="IPR008271">
    <property type="entry name" value="Ser/Thr_kinase_AS"/>
</dbReference>
<protein>
    <recommendedName>
        <fullName evidence="2">mitogen-activated protein kinase kinase kinase</fullName>
        <ecNumber evidence="2">2.7.11.25</ecNumber>
    </recommendedName>
</protein>
<dbReference type="GO" id="GO:0000165">
    <property type="term" value="P:MAPK cascade"/>
    <property type="evidence" value="ECO:0000318"/>
    <property type="project" value="GO_Central"/>
</dbReference>
<dbReference type="Gene3D" id="1.10.510.10">
    <property type="entry name" value="Transferase(Phosphotransferase) domain 1"/>
    <property type="match status" value="1"/>
</dbReference>
<evidence type="ECO:0000256" key="3">
    <source>
        <dbReference type="ARBA" id="ARBA00022527"/>
    </source>
</evidence>
<feature type="compositionally biased region" description="Basic and acidic residues" evidence="11">
    <location>
        <begin position="30"/>
        <end position="42"/>
    </location>
</feature>
<evidence type="ECO:0000256" key="2">
    <source>
        <dbReference type="ARBA" id="ARBA00012406"/>
    </source>
</evidence>
<feature type="compositionally biased region" description="Basic and acidic residues" evidence="11">
    <location>
        <begin position="67"/>
        <end position="77"/>
    </location>
</feature>
<evidence type="ECO:0000256" key="9">
    <source>
        <dbReference type="ARBA" id="ARBA00048329"/>
    </source>
</evidence>
<evidence type="ECO:0000256" key="7">
    <source>
        <dbReference type="ARBA" id="ARBA00022840"/>
    </source>
</evidence>
<dbReference type="eggNOG" id="KOG0198">
    <property type="taxonomic scope" value="Eukaryota"/>
</dbReference>
<proteinExistence type="inferred from homology"/>
<dbReference type="PhylomeDB" id="A0A022Q8N6"/>
<dbReference type="GO" id="GO:0005524">
    <property type="term" value="F:ATP binding"/>
    <property type="evidence" value="ECO:0007669"/>
    <property type="project" value="UniProtKB-UniRule"/>
</dbReference>
<keyword evidence="3" id="KW-0723">Serine/threonine-protein kinase</keyword>
<dbReference type="InterPro" id="IPR000719">
    <property type="entry name" value="Prot_kinase_dom"/>
</dbReference>
<dbReference type="AlphaFoldDB" id="A0A022Q8N6"/>
<dbReference type="GO" id="GO:0005737">
    <property type="term" value="C:cytoplasm"/>
    <property type="evidence" value="ECO:0000318"/>
    <property type="project" value="GO_Central"/>
</dbReference>
<comment type="catalytic activity">
    <reaction evidence="8">
        <text>L-threonyl-[protein] + ATP = O-phospho-L-threonyl-[protein] + ADP + H(+)</text>
        <dbReference type="Rhea" id="RHEA:46608"/>
        <dbReference type="Rhea" id="RHEA-COMP:11060"/>
        <dbReference type="Rhea" id="RHEA-COMP:11605"/>
        <dbReference type="ChEBI" id="CHEBI:15378"/>
        <dbReference type="ChEBI" id="CHEBI:30013"/>
        <dbReference type="ChEBI" id="CHEBI:30616"/>
        <dbReference type="ChEBI" id="CHEBI:61977"/>
        <dbReference type="ChEBI" id="CHEBI:456216"/>
        <dbReference type="EC" id="2.7.11.25"/>
    </reaction>
</comment>
<sequence>MNRIQNIFGHSSNRRKSDSGSGSGSSSSPKADKPKPRLDRLNAMKNINYEYSPSSASASSSSSSSHHPSEESLRTRSLDLYGGKTSFRIEGIDGEIEIICKTLGFAGIDDLSISPEEYEAMKVRSSSSAPVNFTQTVEPLVDRKMEVNNDNAVEFSDSFNRKIADNSRNYERSHEYGGICRNRADAFGGRIGDSVRPSDVIPSVRSNELRGNGIKGVRPPVLAPPPSMSLPQIDKECSTWDMFRAFGPEGGTSISRFERGLGEEDNEGDRRRRGMGREENCGLSGSCSFTSNDDDSSDTTTEPLSSVSPNGRFRRVITDWQKGELLGRGSFGSVYEGIADGGFFFAAKEVSLLDQGEEGRQSIIQLEQEIDLLSQFEHENIVQYYGTQRDATHLYIFLELITKGSLLSLYQKYTLRDSQVSAYTRQILHGLKYLHERNVVHRDIKCANILVDTNGLVKLADFGLAKATKLNDVKSCKGTVFWMAPEVVRSLGYGLAADIWSLGCTVLEMLTGRFPYSNLECASALYRIGNGERPEIPGSISRDVRNFIVKCLQVNPSLRPTAAQLLDHPFVKRPLPSSSGFTSPHYFPRQQNF</sequence>
<comment type="catalytic activity">
    <reaction evidence="9">
        <text>L-seryl-[protein] + ATP = O-phospho-L-seryl-[protein] + ADP + H(+)</text>
        <dbReference type="Rhea" id="RHEA:17989"/>
        <dbReference type="Rhea" id="RHEA-COMP:9863"/>
        <dbReference type="Rhea" id="RHEA-COMP:11604"/>
        <dbReference type="ChEBI" id="CHEBI:15378"/>
        <dbReference type="ChEBI" id="CHEBI:29999"/>
        <dbReference type="ChEBI" id="CHEBI:30616"/>
        <dbReference type="ChEBI" id="CHEBI:83421"/>
        <dbReference type="ChEBI" id="CHEBI:456216"/>
        <dbReference type="EC" id="2.7.11.25"/>
    </reaction>
</comment>
<dbReference type="OrthoDB" id="266718at2759"/>
<dbReference type="SUPFAM" id="SSF56112">
    <property type="entry name" value="Protein kinase-like (PK-like)"/>
    <property type="match status" value="1"/>
</dbReference>
<evidence type="ECO:0000313" key="13">
    <source>
        <dbReference type="EMBL" id="EYU22905.1"/>
    </source>
</evidence>
<dbReference type="Pfam" id="PF00069">
    <property type="entry name" value="Pkinase"/>
    <property type="match status" value="1"/>
</dbReference>
<evidence type="ECO:0000256" key="8">
    <source>
        <dbReference type="ARBA" id="ARBA00047559"/>
    </source>
</evidence>
<organism evidence="13 14">
    <name type="scientific">Erythranthe guttata</name>
    <name type="common">Yellow monkey flower</name>
    <name type="synonym">Mimulus guttatus</name>
    <dbReference type="NCBI Taxonomy" id="4155"/>
    <lineage>
        <taxon>Eukaryota</taxon>
        <taxon>Viridiplantae</taxon>
        <taxon>Streptophyta</taxon>
        <taxon>Embryophyta</taxon>
        <taxon>Tracheophyta</taxon>
        <taxon>Spermatophyta</taxon>
        <taxon>Magnoliopsida</taxon>
        <taxon>eudicotyledons</taxon>
        <taxon>Gunneridae</taxon>
        <taxon>Pentapetalae</taxon>
        <taxon>asterids</taxon>
        <taxon>lamiids</taxon>
        <taxon>Lamiales</taxon>
        <taxon>Phrymaceae</taxon>
        <taxon>Erythranthe</taxon>
    </lineage>
</organism>
<feature type="compositionally biased region" description="Polar residues" evidence="11">
    <location>
        <begin position="1"/>
        <end position="10"/>
    </location>
</feature>
<dbReference type="EC" id="2.7.11.25" evidence="2"/>
<dbReference type="OMA" id="IAITHWQ"/>
<dbReference type="InterPro" id="IPR017441">
    <property type="entry name" value="Protein_kinase_ATP_BS"/>
</dbReference>
<evidence type="ECO:0000256" key="1">
    <source>
        <dbReference type="ARBA" id="ARBA00006529"/>
    </source>
</evidence>
<gene>
    <name evidence="13" type="ORF">MIMGU_mgv1a003315mg</name>
</gene>
<feature type="domain" description="Protein kinase" evidence="12">
    <location>
        <begin position="320"/>
        <end position="571"/>
    </location>
</feature>
<dbReference type="KEGG" id="egt:105974415"/>
<reference evidence="13 14" key="1">
    <citation type="journal article" date="2013" name="Proc. Natl. Acad. Sci. U.S.A.">
        <title>Fine-scale variation in meiotic recombination in Mimulus inferred from population shotgun sequencing.</title>
        <authorList>
            <person name="Hellsten U."/>
            <person name="Wright K.M."/>
            <person name="Jenkins J."/>
            <person name="Shu S."/>
            <person name="Yuan Y."/>
            <person name="Wessler S.R."/>
            <person name="Schmutz J."/>
            <person name="Willis J.H."/>
            <person name="Rokhsar D.S."/>
        </authorList>
    </citation>
    <scope>NUCLEOTIDE SEQUENCE [LARGE SCALE GENOMIC DNA]</scope>
    <source>
        <strain evidence="14">cv. DUN x IM62</strain>
    </source>
</reference>
<dbReference type="Gene3D" id="3.30.200.20">
    <property type="entry name" value="Phosphorylase Kinase, domain 1"/>
    <property type="match status" value="1"/>
</dbReference>
<dbReference type="PROSITE" id="PS50011">
    <property type="entry name" value="PROTEIN_KINASE_DOM"/>
    <property type="match status" value="1"/>
</dbReference>